<sequence length="176" mass="19715">MTVDRSKETLTATSGPGGSAVARAFAGVLSRFHTLGLDSREFSALRRRHLVGHADHEATSAAGGCDPLRAEEHGELVELLLAHRADQSRETLWLAFTIATACLGDNHLWQDMGLCHRQELSELLRRHFTTLYERNVHNMKWKKFFYKELCRQAQVALCKAPSCRVCSDYAACFGPE</sequence>
<reference evidence="1 2" key="1">
    <citation type="submission" date="2018-02" db="EMBL/GenBank/DDBJ databases">
        <title>Insights into the biology of acidophilic members of the Acidiferrobacteraceae family derived from comparative genomic analyses.</title>
        <authorList>
            <person name="Issotta F."/>
            <person name="Thyssen C."/>
            <person name="Mena C."/>
            <person name="Moya A."/>
            <person name="Bellenberg S."/>
            <person name="Sproer C."/>
            <person name="Covarrubias P.C."/>
            <person name="Sand W."/>
            <person name="Quatrini R."/>
            <person name="Vera M."/>
        </authorList>
    </citation>
    <scope>NUCLEOTIDE SEQUENCE [LARGE SCALE GENOMIC DNA]</scope>
    <source>
        <strain evidence="2">m-1</strain>
    </source>
</reference>
<dbReference type="RefSeq" id="WP_065972017.1">
    <property type="nucleotide sequence ID" value="NZ_CP080624.1"/>
</dbReference>
<accession>A0A1C2FY32</accession>
<proteinExistence type="predicted"/>
<dbReference type="STRING" id="163359.A9R16_03985"/>
<dbReference type="GO" id="GO:0009399">
    <property type="term" value="P:nitrogen fixation"/>
    <property type="evidence" value="ECO:0007669"/>
    <property type="project" value="InterPro"/>
</dbReference>
<dbReference type="Pfam" id="PF04891">
    <property type="entry name" value="NifQ"/>
    <property type="match status" value="1"/>
</dbReference>
<comment type="caution">
    <text evidence="1">The sequence shown here is derived from an EMBL/GenBank/DDBJ whole genome shotgun (WGS) entry which is preliminary data.</text>
</comment>
<keyword evidence="2" id="KW-1185">Reference proteome</keyword>
<dbReference type="OrthoDB" id="192277at2"/>
<dbReference type="Proteomes" id="UP000253250">
    <property type="component" value="Unassembled WGS sequence"/>
</dbReference>
<gene>
    <name evidence="1" type="ORF">C4900_13440</name>
</gene>
<protein>
    <submittedName>
        <fullName evidence="1">Nitrogen fixation protein NifQ</fullName>
    </submittedName>
</protein>
<evidence type="ECO:0000313" key="1">
    <source>
        <dbReference type="EMBL" id="RCN56763.1"/>
    </source>
</evidence>
<name>A0A1C2FY32_9GAMM</name>
<organism evidence="1 2">
    <name type="scientific">Acidiferrobacter thiooxydans</name>
    <dbReference type="NCBI Taxonomy" id="163359"/>
    <lineage>
        <taxon>Bacteria</taxon>
        <taxon>Pseudomonadati</taxon>
        <taxon>Pseudomonadota</taxon>
        <taxon>Gammaproteobacteria</taxon>
        <taxon>Acidiferrobacterales</taxon>
        <taxon>Acidiferrobacteraceae</taxon>
        <taxon>Acidiferrobacter</taxon>
    </lineage>
</organism>
<evidence type="ECO:0000313" key="2">
    <source>
        <dbReference type="Proteomes" id="UP000253250"/>
    </source>
</evidence>
<dbReference type="EMBL" id="PSYR01000002">
    <property type="protein sequence ID" value="RCN56763.1"/>
    <property type="molecule type" value="Genomic_DNA"/>
</dbReference>
<dbReference type="AlphaFoldDB" id="A0A1C2FY32"/>
<dbReference type="GO" id="GO:0030151">
    <property type="term" value="F:molybdenum ion binding"/>
    <property type="evidence" value="ECO:0007669"/>
    <property type="project" value="InterPro"/>
</dbReference>
<dbReference type="InterPro" id="IPR006975">
    <property type="entry name" value="NifQ"/>
</dbReference>